<evidence type="ECO:0000256" key="1">
    <source>
        <dbReference type="ARBA" id="ARBA00022603"/>
    </source>
</evidence>
<evidence type="ECO:0000313" key="7">
    <source>
        <dbReference type="Proteomes" id="UP000178127"/>
    </source>
</evidence>
<organism evidence="6 7">
    <name type="scientific">candidate division WWE3 bacterium RIFCSPHIGHO2_02_FULL_38_14</name>
    <dbReference type="NCBI Taxonomy" id="1802620"/>
    <lineage>
        <taxon>Bacteria</taxon>
        <taxon>Katanobacteria</taxon>
    </lineage>
</organism>
<keyword evidence="2" id="KW-0808">Transferase</keyword>
<dbReference type="PANTHER" id="PTHR13610">
    <property type="entry name" value="METHYLTRANSFERASE DOMAIN-CONTAINING PROTEIN"/>
    <property type="match status" value="1"/>
</dbReference>
<dbReference type="Gene3D" id="3.40.50.150">
    <property type="entry name" value="Vaccinia Virus protein VP39"/>
    <property type="match status" value="1"/>
</dbReference>
<keyword evidence="3" id="KW-0949">S-adenosyl-L-methionine</keyword>
<evidence type="ECO:0000256" key="2">
    <source>
        <dbReference type="ARBA" id="ARBA00022679"/>
    </source>
</evidence>
<dbReference type="InterPro" id="IPR029063">
    <property type="entry name" value="SAM-dependent_MTases_sf"/>
</dbReference>
<evidence type="ECO:0000256" key="3">
    <source>
        <dbReference type="ARBA" id="ARBA00022691"/>
    </source>
</evidence>
<gene>
    <name evidence="6" type="ORF">A3D91_04135</name>
</gene>
<dbReference type="SUPFAM" id="SSF53335">
    <property type="entry name" value="S-adenosyl-L-methionine-dependent methyltransferases"/>
    <property type="match status" value="1"/>
</dbReference>
<comment type="caution">
    <text evidence="6">The sequence shown here is derived from an EMBL/GenBank/DDBJ whole genome shotgun (WGS) entry which is preliminary data.</text>
</comment>
<dbReference type="PANTHER" id="PTHR13610:SF9">
    <property type="entry name" value="FI06469P"/>
    <property type="match status" value="1"/>
</dbReference>
<dbReference type="InterPro" id="IPR041698">
    <property type="entry name" value="Methyltransf_25"/>
</dbReference>
<keyword evidence="1" id="KW-0489">Methyltransferase</keyword>
<dbReference type="EMBL" id="MEVD01000013">
    <property type="protein sequence ID" value="OGC53603.1"/>
    <property type="molecule type" value="Genomic_DNA"/>
</dbReference>
<protein>
    <recommendedName>
        <fullName evidence="5">Methyltransferase domain-containing protein</fullName>
    </recommendedName>
</protein>
<reference evidence="6 7" key="1">
    <citation type="journal article" date="2016" name="Nat. Commun.">
        <title>Thousands of microbial genomes shed light on interconnected biogeochemical processes in an aquifer system.</title>
        <authorList>
            <person name="Anantharaman K."/>
            <person name="Brown C.T."/>
            <person name="Hug L.A."/>
            <person name="Sharon I."/>
            <person name="Castelle C.J."/>
            <person name="Probst A.J."/>
            <person name="Thomas B.C."/>
            <person name="Singh A."/>
            <person name="Wilkins M.J."/>
            <person name="Karaoz U."/>
            <person name="Brodie E.L."/>
            <person name="Williams K.H."/>
            <person name="Hubbard S.S."/>
            <person name="Banfield J.F."/>
        </authorList>
    </citation>
    <scope>NUCLEOTIDE SEQUENCE [LARGE SCALE GENOMIC DNA]</scope>
</reference>
<evidence type="ECO:0000313" key="6">
    <source>
        <dbReference type="EMBL" id="OGC53603.1"/>
    </source>
</evidence>
<dbReference type="CDD" id="cd02440">
    <property type="entry name" value="AdoMet_MTases"/>
    <property type="match status" value="1"/>
</dbReference>
<dbReference type="Proteomes" id="UP000178127">
    <property type="component" value="Unassembled WGS sequence"/>
</dbReference>
<keyword evidence="4" id="KW-0812">Transmembrane</keyword>
<name>A0A1F4VAD0_UNCKA</name>
<sequence>MSFFEIDFAKPKKFKITSSVLGISLFLGLFFALLINFFPEIFFNPLIMLIILLLAFFIVFSLIIVNKYWFKIIVKGPPFALCTPDKVEIMVELLNVKPGEKIAELGSGDGRIAIALAKKGAVVTGIEISFILCLVAKINVAKEKLQDKIKFVRGNFWNMNYSDFDAITLFGIPYIMEDMEKKLHGELKKGARVVVNNFTFPNWKPAKQKENIFLYLKD</sequence>
<evidence type="ECO:0000256" key="4">
    <source>
        <dbReference type="SAM" id="Phobius"/>
    </source>
</evidence>
<accession>A0A1F4VAD0</accession>
<dbReference type="STRING" id="1802620.A3D91_04135"/>
<feature type="domain" description="Methyltransferase" evidence="5">
    <location>
        <begin position="102"/>
        <end position="179"/>
    </location>
</feature>
<feature type="transmembrane region" description="Helical" evidence="4">
    <location>
        <begin position="20"/>
        <end position="39"/>
    </location>
</feature>
<keyword evidence="4" id="KW-1133">Transmembrane helix</keyword>
<dbReference type="AlphaFoldDB" id="A0A1F4VAD0"/>
<keyword evidence="4" id="KW-0472">Membrane</keyword>
<proteinExistence type="predicted"/>
<evidence type="ECO:0000259" key="5">
    <source>
        <dbReference type="Pfam" id="PF13649"/>
    </source>
</evidence>
<feature type="transmembrane region" description="Helical" evidence="4">
    <location>
        <begin position="45"/>
        <end position="65"/>
    </location>
</feature>
<dbReference type="Pfam" id="PF13649">
    <property type="entry name" value="Methyltransf_25"/>
    <property type="match status" value="1"/>
</dbReference>
<dbReference type="InterPro" id="IPR026170">
    <property type="entry name" value="FAM173A/B"/>
</dbReference>
<dbReference type="GO" id="GO:0016279">
    <property type="term" value="F:protein-lysine N-methyltransferase activity"/>
    <property type="evidence" value="ECO:0007669"/>
    <property type="project" value="InterPro"/>
</dbReference>
<dbReference type="GO" id="GO:0032259">
    <property type="term" value="P:methylation"/>
    <property type="evidence" value="ECO:0007669"/>
    <property type="project" value="UniProtKB-KW"/>
</dbReference>